<protein>
    <submittedName>
        <fullName evidence="1">Uncharacterized protein</fullName>
    </submittedName>
</protein>
<dbReference type="AlphaFoldDB" id="A0A6C0C7B2"/>
<dbReference type="EMBL" id="MN739346">
    <property type="protein sequence ID" value="QHS99689.1"/>
    <property type="molecule type" value="Genomic_DNA"/>
</dbReference>
<proteinExistence type="predicted"/>
<sequence length="104" mass="12617">MACTLPVLTYYSVNNTKAVVPKKQLLAYDNDEYIIYNKNEYYYIVIEENTVKDKKVEKIKKIKKKKEYKNVSKIYNMKKNCRKYGNIHQPGRTNCSQRYQRYQR</sequence>
<organism evidence="1">
    <name type="scientific">viral metagenome</name>
    <dbReference type="NCBI Taxonomy" id="1070528"/>
    <lineage>
        <taxon>unclassified sequences</taxon>
        <taxon>metagenomes</taxon>
        <taxon>organismal metagenomes</taxon>
    </lineage>
</organism>
<evidence type="ECO:0000313" key="1">
    <source>
        <dbReference type="EMBL" id="QHS99689.1"/>
    </source>
</evidence>
<reference evidence="1" key="1">
    <citation type="journal article" date="2020" name="Nature">
        <title>Giant virus diversity and host interactions through global metagenomics.</title>
        <authorList>
            <person name="Schulz F."/>
            <person name="Roux S."/>
            <person name="Paez-Espino D."/>
            <person name="Jungbluth S."/>
            <person name="Walsh D.A."/>
            <person name="Denef V.J."/>
            <person name="McMahon K.D."/>
            <person name="Konstantinidis K.T."/>
            <person name="Eloe-Fadrosh E.A."/>
            <person name="Kyrpides N.C."/>
            <person name="Woyke T."/>
        </authorList>
    </citation>
    <scope>NUCLEOTIDE SEQUENCE</scope>
    <source>
        <strain evidence="1">GVMAG-M-3300020187-37</strain>
    </source>
</reference>
<accession>A0A6C0C7B2</accession>
<name>A0A6C0C7B2_9ZZZZ</name>